<sequence>MQKRRVGSTDIEVSIIGLGTIKFGRNQGVKYPASFSLPTDEEIERLLNGAVELGVNLLDTAPAYGTSEERLGLLLQGRRRDWIISTKVGEEFIEGESHFDFSPQAIQKSVERSLRRLRTDYLDIVLVHSNGEDKRLIEEENVFATLNALKQAGKIRAYGMSTKTIAGGLLTIEMADIAMVAFNPEYVDERIVMAYAQQKNKSIFIKKALMSGHLQKMQSADPVQDTMRFIFAEPGVTSVIVGTINPDHLQKNVNSVLAAITT</sequence>
<keyword evidence="3" id="KW-1185">Reference proteome</keyword>
<evidence type="ECO:0000313" key="2">
    <source>
        <dbReference type="EMBL" id="RDI46508.1"/>
    </source>
</evidence>
<dbReference type="AlphaFoldDB" id="A0A370GS32"/>
<dbReference type="GO" id="GO:0016491">
    <property type="term" value="F:oxidoreductase activity"/>
    <property type="evidence" value="ECO:0007669"/>
    <property type="project" value="InterPro"/>
</dbReference>
<dbReference type="PANTHER" id="PTHR43312:SF1">
    <property type="entry name" value="NADP-DEPENDENT OXIDOREDUCTASE DOMAIN-CONTAINING PROTEIN"/>
    <property type="match status" value="1"/>
</dbReference>
<comment type="caution">
    <text evidence="2">The sequence shown here is derived from an EMBL/GenBank/DDBJ whole genome shotgun (WGS) entry which is preliminary data.</text>
</comment>
<dbReference type="PANTHER" id="PTHR43312">
    <property type="entry name" value="D-THREO-ALDOSE 1-DEHYDROGENASE"/>
    <property type="match status" value="1"/>
</dbReference>
<dbReference type="Proteomes" id="UP000254720">
    <property type="component" value="Unassembled WGS sequence"/>
</dbReference>
<dbReference type="InterPro" id="IPR020471">
    <property type="entry name" value="AKR"/>
</dbReference>
<dbReference type="Pfam" id="PF00248">
    <property type="entry name" value="Aldo_ket_red"/>
    <property type="match status" value="1"/>
</dbReference>
<gene>
    <name evidence="2" type="ORF">C8D86_10532</name>
</gene>
<protein>
    <submittedName>
        <fullName evidence="2">Aryl-alcohol dehydrogenase-like predicted oxidoreductase</fullName>
    </submittedName>
</protein>
<name>A0A370GS32_9COXI</name>
<dbReference type="PRINTS" id="PR00069">
    <property type="entry name" value="ALDKETRDTASE"/>
</dbReference>
<proteinExistence type="predicted"/>
<dbReference type="SUPFAM" id="SSF51430">
    <property type="entry name" value="NAD(P)-linked oxidoreductase"/>
    <property type="match status" value="1"/>
</dbReference>
<feature type="domain" description="NADP-dependent oxidoreductase" evidence="1">
    <location>
        <begin position="16"/>
        <end position="219"/>
    </location>
</feature>
<dbReference type="Gene3D" id="3.20.20.100">
    <property type="entry name" value="NADP-dependent oxidoreductase domain"/>
    <property type="match status" value="1"/>
</dbReference>
<reference evidence="2 3" key="1">
    <citation type="submission" date="2018-07" db="EMBL/GenBank/DDBJ databases">
        <title>Genomic Encyclopedia of Type Strains, Phase IV (KMG-IV): sequencing the most valuable type-strain genomes for metagenomic binning, comparative biology and taxonomic classification.</title>
        <authorList>
            <person name="Goeker M."/>
        </authorList>
    </citation>
    <scope>NUCLEOTIDE SEQUENCE [LARGE SCALE GENOMIC DNA]</scope>
    <source>
        <strain evidence="2 3">DSM 16500</strain>
    </source>
</reference>
<dbReference type="RefSeq" id="WP_197737848.1">
    <property type="nucleotide sequence ID" value="NZ_LR699114.1"/>
</dbReference>
<dbReference type="CDD" id="cd19095">
    <property type="entry name" value="AKR_PA4992-like"/>
    <property type="match status" value="1"/>
</dbReference>
<organism evidence="2 3">
    <name type="scientific">Aquicella lusitana</name>
    <dbReference type="NCBI Taxonomy" id="254246"/>
    <lineage>
        <taxon>Bacteria</taxon>
        <taxon>Pseudomonadati</taxon>
        <taxon>Pseudomonadota</taxon>
        <taxon>Gammaproteobacteria</taxon>
        <taxon>Legionellales</taxon>
        <taxon>Coxiellaceae</taxon>
        <taxon>Aquicella</taxon>
    </lineage>
</organism>
<dbReference type="EMBL" id="QQAX01000005">
    <property type="protein sequence ID" value="RDI46508.1"/>
    <property type="molecule type" value="Genomic_DNA"/>
</dbReference>
<accession>A0A370GS32</accession>
<dbReference type="InterPro" id="IPR053135">
    <property type="entry name" value="AKR2_Oxidoreductase"/>
</dbReference>
<dbReference type="InterPro" id="IPR023210">
    <property type="entry name" value="NADP_OxRdtase_dom"/>
</dbReference>
<evidence type="ECO:0000259" key="1">
    <source>
        <dbReference type="Pfam" id="PF00248"/>
    </source>
</evidence>
<evidence type="ECO:0000313" key="3">
    <source>
        <dbReference type="Proteomes" id="UP000254720"/>
    </source>
</evidence>
<dbReference type="InterPro" id="IPR036812">
    <property type="entry name" value="NAD(P)_OxRdtase_dom_sf"/>
</dbReference>